<keyword evidence="2" id="KW-1133">Transmembrane helix</keyword>
<accession>A0A8U0I0A8</accession>
<keyword evidence="3" id="KW-0614">Plasmid</keyword>
<evidence type="ECO:0000256" key="2">
    <source>
        <dbReference type="SAM" id="Phobius"/>
    </source>
</evidence>
<evidence type="ECO:0000256" key="1">
    <source>
        <dbReference type="SAM" id="MobiDB-lite"/>
    </source>
</evidence>
<organism evidence="3 4">
    <name type="scientific">Halorussus limi</name>
    <dbReference type="NCBI Taxonomy" id="2938695"/>
    <lineage>
        <taxon>Archaea</taxon>
        <taxon>Methanobacteriati</taxon>
        <taxon>Methanobacteriota</taxon>
        <taxon>Stenosarchaea group</taxon>
        <taxon>Halobacteria</taxon>
        <taxon>Halobacteriales</taxon>
        <taxon>Haladaptataceae</taxon>
        <taxon>Halorussus</taxon>
    </lineage>
</organism>
<feature type="transmembrane region" description="Helical" evidence="2">
    <location>
        <begin position="223"/>
        <end position="242"/>
    </location>
</feature>
<feature type="transmembrane region" description="Helical" evidence="2">
    <location>
        <begin position="137"/>
        <end position="155"/>
    </location>
</feature>
<dbReference type="Proteomes" id="UP000830729">
    <property type="component" value="Plasmid unnamed2"/>
</dbReference>
<evidence type="ECO:0000313" key="4">
    <source>
        <dbReference type="Proteomes" id="UP000830729"/>
    </source>
</evidence>
<dbReference type="EMBL" id="CP096661">
    <property type="protein sequence ID" value="UPV76842.1"/>
    <property type="molecule type" value="Genomic_DNA"/>
</dbReference>
<geneLocation type="plasmid" evidence="3 4">
    <name>unnamed2</name>
</geneLocation>
<evidence type="ECO:0000313" key="3">
    <source>
        <dbReference type="EMBL" id="UPV76842.1"/>
    </source>
</evidence>
<feature type="transmembrane region" description="Helical" evidence="2">
    <location>
        <begin position="78"/>
        <end position="100"/>
    </location>
</feature>
<dbReference type="KEGG" id="halx:M0R89_20455"/>
<reference evidence="3 4" key="1">
    <citation type="submission" date="2022-04" db="EMBL/GenBank/DDBJ databases">
        <title>Diverse halophilic archaea isolated from saline environments.</title>
        <authorList>
            <person name="Cui H.-L."/>
        </authorList>
    </citation>
    <scope>NUCLEOTIDE SEQUENCE [LARGE SCALE GENOMIC DNA]</scope>
    <source>
        <strain evidence="3 4">XZYJT49</strain>
        <plasmid evidence="3 4">unnamed2</plasmid>
    </source>
</reference>
<dbReference type="InterPro" id="IPR055941">
    <property type="entry name" value="DUF7519"/>
</dbReference>
<protein>
    <submittedName>
        <fullName evidence="3">Uncharacterized protein</fullName>
    </submittedName>
</protein>
<dbReference type="Pfam" id="PF24363">
    <property type="entry name" value="DUF7519"/>
    <property type="match status" value="1"/>
</dbReference>
<keyword evidence="2" id="KW-0812">Transmembrane</keyword>
<feature type="region of interest" description="Disordered" evidence="1">
    <location>
        <begin position="1"/>
        <end position="23"/>
    </location>
</feature>
<proteinExistence type="predicted"/>
<name>A0A8U0I0A8_9EURY</name>
<dbReference type="GeneID" id="72187624"/>
<feature type="transmembrane region" description="Helical" evidence="2">
    <location>
        <begin position="106"/>
        <end position="125"/>
    </location>
</feature>
<keyword evidence="2" id="KW-0472">Membrane</keyword>
<dbReference type="AlphaFoldDB" id="A0A8U0I0A8"/>
<sequence length="244" mass="23370">MTGTATGERAGEPTPASDGIAVGRRPTRLSATVASLAAAAGVLLVGGPGGPAVGVVLVGLAAAATGDELRARGRRAQSLAAFGTGGTIALAGIAAGAVLAGDVPSVLRVLPGLVGVLTLGAGVVPARGRGSRRLVKLGAGLVLVTVLVTGVFQAVPPGTLVAGAVAAVVGWDLGEHAINVGEQLGRAASTWRTEGVHAASAGLVGVAAMLTGRVVDGVGSTGLSLPALALLVLAVVLLSVALHE</sequence>
<feature type="transmembrane region" description="Helical" evidence="2">
    <location>
        <begin position="33"/>
        <end position="66"/>
    </location>
</feature>
<gene>
    <name evidence="3" type="ORF">M0R89_20455</name>
</gene>
<keyword evidence="4" id="KW-1185">Reference proteome</keyword>
<dbReference type="RefSeq" id="WP_248652875.1">
    <property type="nucleotide sequence ID" value="NZ_CP096661.1"/>
</dbReference>